<evidence type="ECO:0000313" key="1">
    <source>
        <dbReference type="EMBL" id="XAG82170.1"/>
    </source>
</evidence>
<accession>A0AAU6V936</accession>
<reference evidence="1" key="1">
    <citation type="submission" date="2022-03" db="EMBL/GenBank/DDBJ databases">
        <title>Sea Food Isolates.</title>
        <authorList>
            <person name="Li c."/>
        </authorList>
    </citation>
    <scope>NUCLEOTIDE SEQUENCE</scope>
    <source>
        <strain evidence="1">19NY03SH02</strain>
    </source>
</reference>
<name>A0AAU6V936_UNCXX</name>
<protein>
    <submittedName>
        <fullName evidence="1">Uncharacterized protein</fullName>
    </submittedName>
</protein>
<sequence length="120" mass="13581">MIEFTDSFSQAAVAEACQAFPELRAYLLRELTLPTFERPLNDTGEVIGAPQVMPLTSLRKTVLYVSHKDMDGHIPREIGFCRYLQRCDTYGVPFGPWLKVLNGCYFNHGSNTQPNWSAHS</sequence>
<gene>
    <name evidence="1" type="ORF">MRN14_06145</name>
</gene>
<organism evidence="1">
    <name type="scientific">bacterium 19NY03SH02</name>
    <dbReference type="NCBI Taxonomy" id="2920631"/>
    <lineage>
        <taxon>Bacteria</taxon>
    </lineage>
</organism>
<proteinExistence type="predicted"/>
<dbReference type="EMBL" id="CP095354">
    <property type="protein sequence ID" value="XAG82170.1"/>
    <property type="molecule type" value="Genomic_DNA"/>
</dbReference>
<dbReference type="AlphaFoldDB" id="A0AAU6V936"/>